<feature type="non-terminal residue" evidence="4">
    <location>
        <position position="193"/>
    </location>
</feature>
<reference evidence="4" key="1">
    <citation type="submission" date="2018-05" db="EMBL/GenBank/DDBJ databases">
        <authorList>
            <person name="Lanie J.A."/>
            <person name="Ng W.-L."/>
            <person name="Kazmierczak K.M."/>
            <person name="Andrzejewski T.M."/>
            <person name="Davidsen T.M."/>
            <person name="Wayne K.J."/>
            <person name="Tettelin H."/>
            <person name="Glass J.I."/>
            <person name="Rusch D."/>
            <person name="Podicherti R."/>
            <person name="Tsui H.-C.T."/>
            <person name="Winkler M.E."/>
        </authorList>
    </citation>
    <scope>NUCLEOTIDE SEQUENCE</scope>
</reference>
<dbReference type="Pfam" id="PF02776">
    <property type="entry name" value="TPP_enzyme_N"/>
    <property type="match status" value="1"/>
</dbReference>
<dbReference type="GO" id="GO:0009097">
    <property type="term" value="P:isoleucine biosynthetic process"/>
    <property type="evidence" value="ECO:0007669"/>
    <property type="project" value="TreeGrafter"/>
</dbReference>
<dbReference type="EMBL" id="UINC01200763">
    <property type="protein sequence ID" value="SVE19793.1"/>
    <property type="molecule type" value="Genomic_DNA"/>
</dbReference>
<dbReference type="GO" id="GO:0050660">
    <property type="term" value="F:flavin adenine dinucleotide binding"/>
    <property type="evidence" value="ECO:0007669"/>
    <property type="project" value="TreeGrafter"/>
</dbReference>
<sequence>MAKNFTGGEALVKTLIAHGVDTAFCLPGESYLGVIESLRDHQNEIRLVVNRHESGASFAACAHARMTNKPGIAFVSRGPGASNAAIGVHTARQDSTPMVLFIGQVPTHQLGREAFQEIDYHIMFGPLTKGVMQAFTASEVTEITQKAFALALDGRPGPVVVVLPENVTTSESKTKEIPTPVPRPSFAADDDAI</sequence>
<name>A0A383BJ17_9ZZZZ</name>
<dbReference type="GO" id="GO:0030976">
    <property type="term" value="F:thiamine pyrophosphate binding"/>
    <property type="evidence" value="ECO:0007669"/>
    <property type="project" value="InterPro"/>
</dbReference>
<dbReference type="InterPro" id="IPR045229">
    <property type="entry name" value="TPP_enz"/>
</dbReference>
<dbReference type="SUPFAM" id="SSF52518">
    <property type="entry name" value="Thiamin diphosphate-binding fold (THDP-binding)"/>
    <property type="match status" value="1"/>
</dbReference>
<organism evidence="4">
    <name type="scientific">marine metagenome</name>
    <dbReference type="NCBI Taxonomy" id="408172"/>
    <lineage>
        <taxon>unclassified sequences</taxon>
        <taxon>metagenomes</taxon>
        <taxon>ecological metagenomes</taxon>
    </lineage>
</organism>
<dbReference type="Gene3D" id="3.40.50.970">
    <property type="match status" value="1"/>
</dbReference>
<evidence type="ECO:0000256" key="1">
    <source>
        <dbReference type="ARBA" id="ARBA00007812"/>
    </source>
</evidence>
<accession>A0A383BJ17</accession>
<dbReference type="CDD" id="cd07035">
    <property type="entry name" value="TPP_PYR_POX_like"/>
    <property type="match status" value="1"/>
</dbReference>
<comment type="similarity">
    <text evidence="1">Belongs to the TPP enzyme family.</text>
</comment>
<dbReference type="PANTHER" id="PTHR18968">
    <property type="entry name" value="THIAMINE PYROPHOSPHATE ENZYMES"/>
    <property type="match status" value="1"/>
</dbReference>
<dbReference type="GO" id="GO:0003984">
    <property type="term" value="F:acetolactate synthase activity"/>
    <property type="evidence" value="ECO:0007669"/>
    <property type="project" value="TreeGrafter"/>
</dbReference>
<evidence type="ECO:0000256" key="2">
    <source>
        <dbReference type="SAM" id="MobiDB-lite"/>
    </source>
</evidence>
<protein>
    <recommendedName>
        <fullName evidence="3">Thiamine pyrophosphate enzyme N-terminal TPP-binding domain-containing protein</fullName>
    </recommendedName>
</protein>
<dbReference type="GO" id="GO:0005948">
    <property type="term" value="C:acetolactate synthase complex"/>
    <property type="evidence" value="ECO:0007669"/>
    <property type="project" value="TreeGrafter"/>
</dbReference>
<dbReference type="FunFam" id="3.40.50.970:FF:000007">
    <property type="entry name" value="Acetolactate synthase"/>
    <property type="match status" value="1"/>
</dbReference>
<gene>
    <name evidence="4" type="ORF">METZ01_LOCUS472647</name>
</gene>
<dbReference type="AlphaFoldDB" id="A0A383BJ17"/>
<proteinExistence type="inferred from homology"/>
<dbReference type="PANTHER" id="PTHR18968:SF120">
    <property type="entry name" value="ACETOLACTATE SYNTHASE LARGE SUBUNIT"/>
    <property type="match status" value="1"/>
</dbReference>
<dbReference type="InterPro" id="IPR029061">
    <property type="entry name" value="THDP-binding"/>
</dbReference>
<dbReference type="InterPro" id="IPR012001">
    <property type="entry name" value="Thiamin_PyroP_enz_TPP-bd_dom"/>
</dbReference>
<feature type="region of interest" description="Disordered" evidence="2">
    <location>
        <begin position="169"/>
        <end position="193"/>
    </location>
</feature>
<feature type="domain" description="Thiamine pyrophosphate enzyme N-terminal TPP-binding" evidence="3">
    <location>
        <begin position="6"/>
        <end position="120"/>
    </location>
</feature>
<dbReference type="GO" id="GO:0009099">
    <property type="term" value="P:L-valine biosynthetic process"/>
    <property type="evidence" value="ECO:0007669"/>
    <property type="project" value="TreeGrafter"/>
</dbReference>
<evidence type="ECO:0000313" key="4">
    <source>
        <dbReference type="EMBL" id="SVE19793.1"/>
    </source>
</evidence>
<evidence type="ECO:0000259" key="3">
    <source>
        <dbReference type="Pfam" id="PF02776"/>
    </source>
</evidence>